<accession>A0AAV7T2N3</accession>
<sequence>MGGEALHTPPHTRGRLTQLFTFSLQPSSACSQDPCLLTSASLEHTTCVARVYQALPPPPVLQLSSPVRPLHLLGPASMPSRTQVPAPPHSEACVLAHKWRLSPPNSAVTAPAAGTTTVFSGPPPSDGVQPWCRACDFLFLGVPRSCYCRPRRRTATRPLSRHPAARLQKAPLLGSPGAAPAPPAPAGTLGQPLSVPGSTASWRCPCAGPAAGLRPGPESQLSQQRAPAGASVGSARRPRGPQFLVGIRI</sequence>
<feature type="region of interest" description="Disordered" evidence="1">
    <location>
        <begin position="171"/>
        <end position="194"/>
    </location>
</feature>
<protein>
    <submittedName>
        <fullName evidence="2">Uncharacterized protein</fullName>
    </submittedName>
</protein>
<name>A0AAV7T2N3_PLEWA</name>
<dbReference type="EMBL" id="JANPWB010000007">
    <property type="protein sequence ID" value="KAJ1170797.1"/>
    <property type="molecule type" value="Genomic_DNA"/>
</dbReference>
<dbReference type="Proteomes" id="UP001066276">
    <property type="component" value="Chromosome 4_1"/>
</dbReference>
<gene>
    <name evidence="2" type="ORF">NDU88_002669</name>
</gene>
<keyword evidence="3" id="KW-1185">Reference proteome</keyword>
<comment type="caution">
    <text evidence="2">The sequence shown here is derived from an EMBL/GenBank/DDBJ whole genome shotgun (WGS) entry which is preliminary data.</text>
</comment>
<dbReference type="AlphaFoldDB" id="A0AAV7T2N3"/>
<feature type="region of interest" description="Disordered" evidence="1">
    <location>
        <begin position="213"/>
        <end position="249"/>
    </location>
</feature>
<evidence type="ECO:0000313" key="2">
    <source>
        <dbReference type="EMBL" id="KAJ1170797.1"/>
    </source>
</evidence>
<proteinExistence type="predicted"/>
<reference evidence="2" key="1">
    <citation type="journal article" date="2022" name="bioRxiv">
        <title>Sequencing and chromosome-scale assembly of the giantPleurodeles waltlgenome.</title>
        <authorList>
            <person name="Brown T."/>
            <person name="Elewa A."/>
            <person name="Iarovenko S."/>
            <person name="Subramanian E."/>
            <person name="Araus A.J."/>
            <person name="Petzold A."/>
            <person name="Susuki M."/>
            <person name="Suzuki K.-i.T."/>
            <person name="Hayashi T."/>
            <person name="Toyoda A."/>
            <person name="Oliveira C."/>
            <person name="Osipova E."/>
            <person name="Leigh N.D."/>
            <person name="Simon A."/>
            <person name="Yun M.H."/>
        </authorList>
    </citation>
    <scope>NUCLEOTIDE SEQUENCE</scope>
    <source>
        <strain evidence="2">20211129_DDA</strain>
        <tissue evidence="2">Liver</tissue>
    </source>
</reference>
<evidence type="ECO:0000313" key="3">
    <source>
        <dbReference type="Proteomes" id="UP001066276"/>
    </source>
</evidence>
<evidence type="ECO:0000256" key="1">
    <source>
        <dbReference type="SAM" id="MobiDB-lite"/>
    </source>
</evidence>
<organism evidence="2 3">
    <name type="scientific">Pleurodeles waltl</name>
    <name type="common">Iberian ribbed newt</name>
    <dbReference type="NCBI Taxonomy" id="8319"/>
    <lineage>
        <taxon>Eukaryota</taxon>
        <taxon>Metazoa</taxon>
        <taxon>Chordata</taxon>
        <taxon>Craniata</taxon>
        <taxon>Vertebrata</taxon>
        <taxon>Euteleostomi</taxon>
        <taxon>Amphibia</taxon>
        <taxon>Batrachia</taxon>
        <taxon>Caudata</taxon>
        <taxon>Salamandroidea</taxon>
        <taxon>Salamandridae</taxon>
        <taxon>Pleurodelinae</taxon>
        <taxon>Pleurodeles</taxon>
    </lineage>
</organism>